<dbReference type="Pfam" id="PF00149">
    <property type="entry name" value="Metallophos"/>
    <property type="match status" value="1"/>
</dbReference>
<dbReference type="InterPro" id="IPR004843">
    <property type="entry name" value="Calcineurin-like_PHP"/>
</dbReference>
<proteinExistence type="predicted"/>
<evidence type="ECO:0000313" key="3">
    <source>
        <dbReference type="EMBL" id="AIF03801.1"/>
    </source>
</evidence>
<sequence length="415" mass="46175">MRQIAHENPIRILHMADLHIGSGMAVGRRVGREEDLTAATWIALDNIIDLALEQEVDIVTIGGDVFDRVDQHNPLPRMKLMKGLKKLGDIPVALVRGNHDHLTPSVAAIDWPDNVKELSKDDPTLDLGRICVHGISYHREKQKDDLVPKYPDPVGGRVNIGLLHANVGGQQGHDPYAPTDVDTLTAKGYQAWLLGHIHKRQVLEENPLILYPGNIQGRHAGEMGPRTVELVTITEDGGATTETRRIHAVLWKQIGLDLSEVADDEALLNRINEAIDNEKAALDSERGLVLRLRLFGASELHERLSATRWSKEHESITDLVQEYVHDAHAMGDPFVLIDKVQVNTTLSFDIDELCELDDNVLGVIAQMFDDDTLSSEALAELRDVGIDILELDERGEEMWQEAIHGALGRIRGRTE</sequence>
<keyword evidence="1" id="KW-0378">Hydrolase</keyword>
<dbReference type="GO" id="GO:0016787">
    <property type="term" value="F:hydrolase activity"/>
    <property type="evidence" value="ECO:0007669"/>
    <property type="project" value="UniProtKB-KW"/>
</dbReference>
<organism evidence="3">
    <name type="scientific">uncultured marine group II/III euryarchaeote KM3_169_H09</name>
    <dbReference type="NCBI Taxonomy" id="1457923"/>
    <lineage>
        <taxon>Archaea</taxon>
        <taxon>Methanobacteriati</taxon>
        <taxon>Methanobacteriota</taxon>
        <taxon>environmental samples</taxon>
    </lineage>
</organism>
<dbReference type="CDD" id="cd00840">
    <property type="entry name" value="MPP_Mre11_N"/>
    <property type="match status" value="1"/>
</dbReference>
<evidence type="ECO:0000256" key="1">
    <source>
        <dbReference type="ARBA" id="ARBA00022801"/>
    </source>
</evidence>
<dbReference type="InterPro" id="IPR041796">
    <property type="entry name" value="Mre11_N"/>
</dbReference>
<evidence type="ECO:0000259" key="2">
    <source>
        <dbReference type="Pfam" id="PF00149"/>
    </source>
</evidence>
<dbReference type="Gene3D" id="3.60.21.10">
    <property type="match status" value="1"/>
</dbReference>
<dbReference type="SUPFAM" id="SSF56300">
    <property type="entry name" value="Metallo-dependent phosphatases"/>
    <property type="match status" value="1"/>
</dbReference>
<reference evidence="3" key="1">
    <citation type="journal article" date="2014" name="Genome Biol. Evol.">
        <title>Pangenome evidence for extensive interdomain horizontal transfer affecting lineage core and shell genes in uncultured planktonic thaumarchaeota and euryarchaeota.</title>
        <authorList>
            <person name="Deschamps P."/>
            <person name="Zivanovic Y."/>
            <person name="Moreira D."/>
            <person name="Rodriguez-Valera F."/>
            <person name="Lopez-Garcia P."/>
        </authorList>
    </citation>
    <scope>NUCLEOTIDE SEQUENCE</scope>
</reference>
<dbReference type="PANTHER" id="PTHR30337">
    <property type="entry name" value="COMPONENT OF ATP-DEPENDENT DSDNA EXONUCLEASE"/>
    <property type="match status" value="1"/>
</dbReference>
<dbReference type="AlphaFoldDB" id="A0A075GII5"/>
<name>A0A075GII5_9EURY</name>
<accession>A0A075GII5</accession>
<protein>
    <submittedName>
        <fullName evidence="3">Metallophosphoesterase</fullName>
    </submittedName>
</protein>
<dbReference type="InterPro" id="IPR029052">
    <property type="entry name" value="Metallo-depent_PP-like"/>
</dbReference>
<feature type="domain" description="Calcineurin-like phosphoesterase" evidence="2">
    <location>
        <begin position="10"/>
        <end position="199"/>
    </location>
</feature>
<dbReference type="EMBL" id="KF900690">
    <property type="protein sequence ID" value="AIF03801.1"/>
    <property type="molecule type" value="Genomic_DNA"/>
</dbReference>
<dbReference type="InterPro" id="IPR050535">
    <property type="entry name" value="DNA_Repair-Maintenance_Comp"/>
</dbReference>
<dbReference type="PANTHER" id="PTHR30337:SF7">
    <property type="entry name" value="PHOSPHOESTERASE"/>
    <property type="match status" value="1"/>
</dbReference>